<dbReference type="AlphaFoldDB" id="A0A2P7QLS9"/>
<sequence>MPSALDRKFDAVLAAVTGPGGRVVIGEDAEGRAIVTNFPATLPGFFDAFCTLNGATIGVIADGERLTFAEINEQATRLAKCLAGGWGIGKGDRVAIAMRNCPAWIVAYIAIAKAGGVATLVNGWWQAEELRHGLALTEPRLVLADGPRAKRIEATGLTIDTVTLPIERPIAEALAPLLARGGETSELPAVTEDDDATILFTSGSTGLAKGAVSTHRAVTTGVYTYSISLMTLLGILESEGRPPANPPRTLVNVPLFHVTGEVPVLLNSFVIGRGMVLMAKWDPGEALRLIESEKVTYFVGVPTMSLELMQHPDRDKHDLSTLTDIAAGGAARPVAHVKRLQDSFPKAQPALGYGLTETNAVGCGNVWQNYADKPASTGRPHRPFVDVAILGEGDRHLPVGETGEIAIRSAANIRSYWRDPEASAAAFTADGYLKTGDIGYFDGDEYLFIVDRKKDIIIRGGENISCQEVEAAIYAHPSVSEASVFGVADDRLGEVPAAVIYCEDDRCLDQEGLADFLKDRLAAYKLPSRVWVHDAPLPKLGTGKIDKKTLRERYHQEPAS</sequence>
<reference evidence="3 4" key="1">
    <citation type="submission" date="2018-03" db="EMBL/GenBank/DDBJ databases">
        <title>The draft genome of Sphingosinicella sp. GL-C-18.</title>
        <authorList>
            <person name="Liu L."/>
            <person name="Li L."/>
            <person name="Liang L."/>
            <person name="Zhang X."/>
            <person name="Wang T."/>
        </authorList>
    </citation>
    <scope>NUCLEOTIDE SEQUENCE [LARGE SCALE GENOMIC DNA]</scope>
    <source>
        <strain evidence="3 4">GL-C-18</strain>
    </source>
</reference>
<dbReference type="SUPFAM" id="SSF56801">
    <property type="entry name" value="Acetyl-CoA synthetase-like"/>
    <property type="match status" value="1"/>
</dbReference>
<dbReference type="Pfam" id="PF00501">
    <property type="entry name" value="AMP-binding"/>
    <property type="match status" value="1"/>
</dbReference>
<evidence type="ECO:0000313" key="4">
    <source>
        <dbReference type="Proteomes" id="UP000241167"/>
    </source>
</evidence>
<organism evidence="3 4">
    <name type="scientific">Allosphingosinicella deserti</name>
    <dbReference type="NCBI Taxonomy" id="2116704"/>
    <lineage>
        <taxon>Bacteria</taxon>
        <taxon>Pseudomonadati</taxon>
        <taxon>Pseudomonadota</taxon>
        <taxon>Alphaproteobacteria</taxon>
        <taxon>Sphingomonadales</taxon>
        <taxon>Sphingomonadaceae</taxon>
        <taxon>Allosphingosinicella</taxon>
    </lineage>
</organism>
<dbReference type="Gene3D" id="3.30.300.30">
    <property type="match status" value="1"/>
</dbReference>
<feature type="domain" description="AMP-dependent synthetase/ligase" evidence="1">
    <location>
        <begin position="59"/>
        <end position="417"/>
    </location>
</feature>
<comment type="caution">
    <text evidence="3">The sequence shown here is derived from an EMBL/GenBank/DDBJ whole genome shotgun (WGS) entry which is preliminary data.</text>
</comment>
<evidence type="ECO:0000259" key="1">
    <source>
        <dbReference type="Pfam" id="PF00501"/>
    </source>
</evidence>
<feature type="domain" description="AMP-binding enzyme C-terminal" evidence="2">
    <location>
        <begin position="468"/>
        <end position="544"/>
    </location>
</feature>
<keyword evidence="4" id="KW-1185">Reference proteome</keyword>
<dbReference type="InterPro" id="IPR042099">
    <property type="entry name" value="ANL_N_sf"/>
</dbReference>
<dbReference type="InterPro" id="IPR050237">
    <property type="entry name" value="ATP-dep_AMP-bd_enzyme"/>
</dbReference>
<dbReference type="GO" id="GO:0016878">
    <property type="term" value="F:acid-thiol ligase activity"/>
    <property type="evidence" value="ECO:0007669"/>
    <property type="project" value="UniProtKB-ARBA"/>
</dbReference>
<accession>A0A2P7QLS9</accession>
<dbReference type="Gene3D" id="3.40.50.12780">
    <property type="entry name" value="N-terminal domain of ligase-like"/>
    <property type="match status" value="1"/>
</dbReference>
<dbReference type="InterPro" id="IPR020845">
    <property type="entry name" value="AMP-binding_CS"/>
</dbReference>
<dbReference type="OrthoDB" id="9803968at2"/>
<dbReference type="EMBL" id="PXYI01000005">
    <property type="protein sequence ID" value="PSJ38921.1"/>
    <property type="molecule type" value="Genomic_DNA"/>
</dbReference>
<dbReference type="InterPro" id="IPR000873">
    <property type="entry name" value="AMP-dep_synth/lig_dom"/>
</dbReference>
<dbReference type="PROSITE" id="PS00455">
    <property type="entry name" value="AMP_BINDING"/>
    <property type="match status" value="1"/>
</dbReference>
<dbReference type="Proteomes" id="UP000241167">
    <property type="component" value="Unassembled WGS sequence"/>
</dbReference>
<protein>
    <submittedName>
        <fullName evidence="3">AMP-dependent synthetase</fullName>
    </submittedName>
</protein>
<dbReference type="InterPro" id="IPR045851">
    <property type="entry name" value="AMP-bd_C_sf"/>
</dbReference>
<proteinExistence type="predicted"/>
<name>A0A2P7QLS9_9SPHN</name>
<dbReference type="InterPro" id="IPR025110">
    <property type="entry name" value="AMP-bd_C"/>
</dbReference>
<evidence type="ECO:0000313" key="3">
    <source>
        <dbReference type="EMBL" id="PSJ38921.1"/>
    </source>
</evidence>
<evidence type="ECO:0000259" key="2">
    <source>
        <dbReference type="Pfam" id="PF13193"/>
    </source>
</evidence>
<dbReference type="PANTHER" id="PTHR43767">
    <property type="entry name" value="LONG-CHAIN-FATTY-ACID--COA LIGASE"/>
    <property type="match status" value="1"/>
</dbReference>
<gene>
    <name evidence="3" type="ORF">C7I55_16520</name>
</gene>
<dbReference type="RefSeq" id="WP_106514115.1">
    <property type="nucleotide sequence ID" value="NZ_PXYI01000005.1"/>
</dbReference>
<dbReference type="PANTHER" id="PTHR43767:SF1">
    <property type="entry name" value="NONRIBOSOMAL PEPTIDE SYNTHASE PES1 (EUROFUNG)-RELATED"/>
    <property type="match status" value="1"/>
</dbReference>
<dbReference type="Pfam" id="PF13193">
    <property type="entry name" value="AMP-binding_C"/>
    <property type="match status" value="1"/>
</dbReference>